<dbReference type="Pfam" id="PF13072">
    <property type="entry name" value="MciZ"/>
    <property type="match status" value="1"/>
</dbReference>
<evidence type="ECO:0000313" key="1">
    <source>
        <dbReference type="EMBL" id="MBM7701644.1"/>
    </source>
</evidence>
<evidence type="ECO:0008006" key="3">
    <source>
        <dbReference type="Google" id="ProtNLM"/>
    </source>
</evidence>
<dbReference type="InterPro" id="IPR025177">
    <property type="entry name" value="MciZ"/>
</dbReference>
<dbReference type="RefSeq" id="WP_205183206.1">
    <property type="nucleotide sequence ID" value="NZ_JAFBFC010000001.1"/>
</dbReference>
<accession>A0ABS2QSY3</accession>
<gene>
    <name evidence="1" type="ORF">JOC83_000470</name>
</gene>
<reference evidence="1 2" key="1">
    <citation type="submission" date="2021-01" db="EMBL/GenBank/DDBJ databases">
        <title>Genomic Encyclopedia of Type Strains, Phase IV (KMG-IV): sequencing the most valuable type-strain genomes for metagenomic binning, comparative biology and taxonomic classification.</title>
        <authorList>
            <person name="Goeker M."/>
        </authorList>
    </citation>
    <scope>NUCLEOTIDE SEQUENCE [LARGE SCALE GENOMIC DNA]</scope>
    <source>
        <strain evidence="1 2">DSM 104297</strain>
    </source>
</reference>
<comment type="caution">
    <text evidence="1">The sequence shown here is derived from an EMBL/GenBank/DDBJ whole genome shotgun (WGS) entry which is preliminary data.</text>
</comment>
<dbReference type="EMBL" id="JAFBFC010000001">
    <property type="protein sequence ID" value="MBM7701644.1"/>
    <property type="molecule type" value="Genomic_DNA"/>
</dbReference>
<keyword evidence="2" id="KW-1185">Reference proteome</keyword>
<name>A0ABS2QSY3_9BACI</name>
<organism evidence="1 2">
    <name type="scientific">Priestia iocasae</name>
    <dbReference type="NCBI Taxonomy" id="2291674"/>
    <lineage>
        <taxon>Bacteria</taxon>
        <taxon>Bacillati</taxon>
        <taxon>Bacillota</taxon>
        <taxon>Bacilli</taxon>
        <taxon>Bacillales</taxon>
        <taxon>Bacillaceae</taxon>
        <taxon>Priestia</taxon>
    </lineage>
</organism>
<dbReference type="Proteomes" id="UP000809829">
    <property type="component" value="Unassembled WGS sequence"/>
</dbReference>
<protein>
    <recommendedName>
        <fullName evidence="3">PadR family transcriptional regulator</fullName>
    </recommendedName>
</protein>
<proteinExistence type="predicted"/>
<evidence type="ECO:0000313" key="2">
    <source>
        <dbReference type="Proteomes" id="UP000809829"/>
    </source>
</evidence>
<sequence>MKVYVQEKQIILIGKAWEIRQKLKEYSQHFEYMDEWIEHIHQKEKS</sequence>